<protein>
    <submittedName>
        <fullName evidence="2">ABC transporter</fullName>
    </submittedName>
</protein>
<organism evidence="2 3">
    <name type="scientific">Candidatus Electrothrix communis</name>
    <dbReference type="NCBI Taxonomy" id="1859133"/>
    <lineage>
        <taxon>Bacteria</taxon>
        <taxon>Pseudomonadati</taxon>
        <taxon>Thermodesulfobacteriota</taxon>
        <taxon>Desulfobulbia</taxon>
        <taxon>Desulfobulbales</taxon>
        <taxon>Desulfobulbaceae</taxon>
        <taxon>Candidatus Electrothrix</taxon>
    </lineage>
</organism>
<keyword evidence="3" id="KW-1185">Reference proteome</keyword>
<dbReference type="Gene3D" id="3.40.50.300">
    <property type="entry name" value="P-loop containing nucleotide triphosphate hydrolases"/>
    <property type="match status" value="1"/>
</dbReference>
<dbReference type="GO" id="GO:0005524">
    <property type="term" value="F:ATP binding"/>
    <property type="evidence" value="ECO:0007669"/>
    <property type="project" value="InterPro"/>
</dbReference>
<dbReference type="Pfam" id="PF00005">
    <property type="entry name" value="ABC_tran"/>
    <property type="match status" value="1"/>
</dbReference>
<feature type="domain" description="ABC transporter" evidence="1">
    <location>
        <begin position="22"/>
        <end position="52"/>
    </location>
</feature>
<gene>
    <name evidence="2" type="ORF">VT98_14721</name>
</gene>
<dbReference type="PANTHER" id="PTHR42855">
    <property type="entry name" value="ABC TRANSPORTER ATP-BINDING SUBUNIT"/>
    <property type="match status" value="1"/>
</dbReference>
<evidence type="ECO:0000313" key="2">
    <source>
        <dbReference type="EMBL" id="RWX42976.1"/>
    </source>
</evidence>
<dbReference type="EMBL" id="MTKP01000472">
    <property type="protein sequence ID" value="RWX42976.1"/>
    <property type="molecule type" value="Genomic_DNA"/>
</dbReference>
<accession>A0A444IQ73</accession>
<dbReference type="InterPro" id="IPR027417">
    <property type="entry name" value="P-loop_NTPase"/>
</dbReference>
<evidence type="ECO:0000313" key="3">
    <source>
        <dbReference type="Proteomes" id="UP000288086"/>
    </source>
</evidence>
<sequence length="52" mass="5335">MSNLLSCRDLTKAFGAQTLFSSVDLVLAKGDRVGLIGPNGSGKSTLLKILAG</sequence>
<dbReference type="PANTHER" id="PTHR42855:SF1">
    <property type="entry name" value="ABC TRANSPORTER DOMAIN-CONTAINING PROTEIN"/>
    <property type="match status" value="1"/>
</dbReference>
<comment type="caution">
    <text evidence="2">The sequence shown here is derived from an EMBL/GenBank/DDBJ whole genome shotgun (WGS) entry which is preliminary data.</text>
</comment>
<proteinExistence type="predicted"/>
<dbReference type="GO" id="GO:0016887">
    <property type="term" value="F:ATP hydrolysis activity"/>
    <property type="evidence" value="ECO:0007669"/>
    <property type="project" value="InterPro"/>
</dbReference>
<dbReference type="Proteomes" id="UP000288086">
    <property type="component" value="Unassembled WGS sequence"/>
</dbReference>
<reference evidence="2 3" key="1">
    <citation type="submission" date="2017-01" db="EMBL/GenBank/DDBJ databases">
        <title>The cable genome- insights into the physiology and evolution of filamentous bacteria capable of sulfide oxidation via long distance electron transfer.</title>
        <authorList>
            <person name="Schreiber L."/>
            <person name="Bjerg J.T."/>
            <person name="Boggild A."/>
            <person name="Van De Vossenberg J."/>
            <person name="Meysman F."/>
            <person name="Nielsen L.P."/>
            <person name="Schramm A."/>
            <person name="Kjeldsen K.U."/>
        </authorList>
    </citation>
    <scope>NUCLEOTIDE SEQUENCE [LARGE SCALE GENOMIC DNA]</scope>
    <source>
        <strain evidence="2">A1</strain>
    </source>
</reference>
<name>A0A444IQ73_9BACT</name>
<dbReference type="AlphaFoldDB" id="A0A444IQ73"/>
<dbReference type="InterPro" id="IPR003439">
    <property type="entry name" value="ABC_transporter-like_ATP-bd"/>
</dbReference>
<dbReference type="SUPFAM" id="SSF52540">
    <property type="entry name" value="P-loop containing nucleoside triphosphate hydrolases"/>
    <property type="match status" value="1"/>
</dbReference>
<evidence type="ECO:0000259" key="1">
    <source>
        <dbReference type="Pfam" id="PF00005"/>
    </source>
</evidence>
<dbReference type="InterPro" id="IPR051309">
    <property type="entry name" value="ABCF_ATPase"/>
</dbReference>